<dbReference type="InterPro" id="IPR036097">
    <property type="entry name" value="HisK_dim/P_sf"/>
</dbReference>
<dbReference type="InterPro" id="IPR003661">
    <property type="entry name" value="HisK_dim/P_dom"/>
</dbReference>
<evidence type="ECO:0000313" key="12">
    <source>
        <dbReference type="EMBL" id="MXP14186.1"/>
    </source>
</evidence>
<evidence type="ECO:0000256" key="6">
    <source>
        <dbReference type="ARBA" id="ARBA00022777"/>
    </source>
</evidence>
<feature type="domain" description="HAMP" evidence="11">
    <location>
        <begin position="376"/>
        <end position="427"/>
    </location>
</feature>
<dbReference type="PROSITE" id="PS50113">
    <property type="entry name" value="PAC"/>
    <property type="match status" value="1"/>
</dbReference>
<dbReference type="GO" id="GO:0005886">
    <property type="term" value="C:plasma membrane"/>
    <property type="evidence" value="ECO:0007669"/>
    <property type="project" value="TreeGrafter"/>
</dbReference>
<keyword evidence="7" id="KW-0175">Coiled coil</keyword>
<keyword evidence="8" id="KW-0472">Membrane</keyword>
<dbReference type="Gene3D" id="3.30.565.10">
    <property type="entry name" value="Histidine kinase-like ATPase, C-terminal domain"/>
    <property type="match status" value="1"/>
</dbReference>
<dbReference type="SUPFAM" id="SSF55785">
    <property type="entry name" value="PYP-like sensor domain (PAS domain)"/>
    <property type="match status" value="2"/>
</dbReference>
<dbReference type="AlphaFoldDB" id="A0A6L7GFD8"/>
<keyword evidence="8" id="KW-0812">Transmembrane</keyword>
<reference evidence="12 13" key="1">
    <citation type="submission" date="2019-12" db="EMBL/GenBank/DDBJ databases">
        <title>Genomic-based taxomic classification of the family Erythrobacteraceae.</title>
        <authorList>
            <person name="Xu L."/>
        </authorList>
    </citation>
    <scope>NUCLEOTIDE SEQUENCE [LARGE SCALE GENOMIC DNA]</scope>
    <source>
        <strain evidence="12 13">KCTC 52259</strain>
    </source>
</reference>
<evidence type="ECO:0000256" key="8">
    <source>
        <dbReference type="SAM" id="Phobius"/>
    </source>
</evidence>
<dbReference type="GO" id="GO:0000155">
    <property type="term" value="F:phosphorelay sensor kinase activity"/>
    <property type="evidence" value="ECO:0007669"/>
    <property type="project" value="InterPro"/>
</dbReference>
<evidence type="ECO:0000256" key="2">
    <source>
        <dbReference type="ARBA" id="ARBA00004370"/>
    </source>
</evidence>
<keyword evidence="8" id="KW-1133">Transmembrane helix</keyword>
<dbReference type="Pfam" id="PF13426">
    <property type="entry name" value="PAS_9"/>
    <property type="match status" value="1"/>
</dbReference>
<gene>
    <name evidence="12" type="ORF">GRI44_05415</name>
</gene>
<organism evidence="12 13">
    <name type="scientific">Allopontixanthobacter confluentis</name>
    <dbReference type="NCBI Taxonomy" id="1849021"/>
    <lineage>
        <taxon>Bacteria</taxon>
        <taxon>Pseudomonadati</taxon>
        <taxon>Pseudomonadota</taxon>
        <taxon>Alphaproteobacteria</taxon>
        <taxon>Sphingomonadales</taxon>
        <taxon>Erythrobacteraceae</taxon>
        <taxon>Allopontixanthobacter</taxon>
    </lineage>
</organism>
<dbReference type="InterPro" id="IPR005467">
    <property type="entry name" value="His_kinase_dom"/>
</dbReference>
<dbReference type="InterPro" id="IPR003594">
    <property type="entry name" value="HATPase_dom"/>
</dbReference>
<dbReference type="SUPFAM" id="SSF47384">
    <property type="entry name" value="Homodimeric domain of signal transducing histidine kinase"/>
    <property type="match status" value="1"/>
</dbReference>
<dbReference type="InterPro" id="IPR003660">
    <property type="entry name" value="HAMP_dom"/>
</dbReference>
<feature type="domain" description="PAC" evidence="10">
    <location>
        <begin position="489"/>
        <end position="544"/>
    </location>
</feature>
<dbReference type="InterPro" id="IPR035965">
    <property type="entry name" value="PAS-like_dom_sf"/>
</dbReference>
<dbReference type="CDD" id="cd00082">
    <property type="entry name" value="HisKA"/>
    <property type="match status" value="1"/>
</dbReference>
<feature type="transmembrane region" description="Helical" evidence="8">
    <location>
        <begin position="6"/>
        <end position="27"/>
    </location>
</feature>
<evidence type="ECO:0000259" key="11">
    <source>
        <dbReference type="PROSITE" id="PS50885"/>
    </source>
</evidence>
<accession>A0A6L7GFD8</accession>
<evidence type="ECO:0000256" key="5">
    <source>
        <dbReference type="ARBA" id="ARBA00022679"/>
    </source>
</evidence>
<dbReference type="SMART" id="SM00388">
    <property type="entry name" value="HisKA"/>
    <property type="match status" value="1"/>
</dbReference>
<dbReference type="PRINTS" id="PR00344">
    <property type="entry name" value="BCTRLSENSOR"/>
</dbReference>
<dbReference type="EC" id="2.7.13.3" evidence="3"/>
<feature type="transmembrane region" description="Helical" evidence="8">
    <location>
        <begin position="355"/>
        <end position="374"/>
    </location>
</feature>
<comment type="caution">
    <text evidence="12">The sequence shown here is derived from an EMBL/GenBank/DDBJ whole genome shotgun (WGS) entry which is preliminary data.</text>
</comment>
<proteinExistence type="predicted"/>
<dbReference type="Gene3D" id="1.10.287.130">
    <property type="match status" value="1"/>
</dbReference>
<evidence type="ECO:0000259" key="9">
    <source>
        <dbReference type="PROSITE" id="PS50109"/>
    </source>
</evidence>
<evidence type="ECO:0000256" key="7">
    <source>
        <dbReference type="SAM" id="Coils"/>
    </source>
</evidence>
<dbReference type="Pfam" id="PF00512">
    <property type="entry name" value="HisKA"/>
    <property type="match status" value="1"/>
</dbReference>
<evidence type="ECO:0000256" key="1">
    <source>
        <dbReference type="ARBA" id="ARBA00000085"/>
    </source>
</evidence>
<dbReference type="InterPro" id="IPR036890">
    <property type="entry name" value="HATPase_C_sf"/>
</dbReference>
<dbReference type="EMBL" id="WTYU01000001">
    <property type="protein sequence ID" value="MXP14186.1"/>
    <property type="molecule type" value="Genomic_DNA"/>
</dbReference>
<dbReference type="SUPFAM" id="SSF55874">
    <property type="entry name" value="ATPase domain of HSP90 chaperone/DNA topoisomerase II/histidine kinase"/>
    <property type="match status" value="1"/>
</dbReference>
<comment type="catalytic activity">
    <reaction evidence="1">
        <text>ATP + protein L-histidine = ADP + protein N-phospho-L-histidine.</text>
        <dbReference type="EC" id="2.7.13.3"/>
    </reaction>
</comment>
<dbReference type="PROSITE" id="PS50109">
    <property type="entry name" value="HIS_KIN"/>
    <property type="match status" value="1"/>
</dbReference>
<protein>
    <recommendedName>
        <fullName evidence="3">histidine kinase</fullName>
        <ecNumber evidence="3">2.7.13.3</ecNumber>
    </recommendedName>
</protein>
<dbReference type="InterPro" id="IPR000700">
    <property type="entry name" value="PAS-assoc_C"/>
</dbReference>
<dbReference type="Gene3D" id="3.30.450.20">
    <property type="entry name" value="PAS domain"/>
    <property type="match status" value="1"/>
</dbReference>
<keyword evidence="5" id="KW-0808">Transferase</keyword>
<dbReference type="SMART" id="SM00387">
    <property type="entry name" value="HATPase_c"/>
    <property type="match status" value="1"/>
</dbReference>
<dbReference type="PANTHER" id="PTHR43047:SF72">
    <property type="entry name" value="OSMOSENSING HISTIDINE PROTEIN KINASE SLN1"/>
    <property type="match status" value="1"/>
</dbReference>
<evidence type="ECO:0000256" key="3">
    <source>
        <dbReference type="ARBA" id="ARBA00012438"/>
    </source>
</evidence>
<dbReference type="Gene3D" id="6.10.340.10">
    <property type="match status" value="1"/>
</dbReference>
<dbReference type="Proteomes" id="UP000473531">
    <property type="component" value="Unassembled WGS sequence"/>
</dbReference>
<dbReference type="PANTHER" id="PTHR43047">
    <property type="entry name" value="TWO-COMPONENT HISTIDINE PROTEIN KINASE"/>
    <property type="match status" value="1"/>
</dbReference>
<comment type="subcellular location">
    <subcellularLocation>
        <location evidence="2">Membrane</location>
    </subcellularLocation>
</comment>
<name>A0A6L7GFD8_9SPHN</name>
<dbReference type="InterPro" id="IPR000014">
    <property type="entry name" value="PAS"/>
</dbReference>
<evidence type="ECO:0000313" key="13">
    <source>
        <dbReference type="Proteomes" id="UP000473531"/>
    </source>
</evidence>
<dbReference type="PROSITE" id="PS50885">
    <property type="entry name" value="HAMP"/>
    <property type="match status" value="1"/>
</dbReference>
<feature type="coiled-coil region" evidence="7">
    <location>
        <begin position="401"/>
        <end position="428"/>
    </location>
</feature>
<keyword evidence="6" id="KW-0418">Kinase</keyword>
<keyword evidence="13" id="KW-1185">Reference proteome</keyword>
<dbReference type="InterPro" id="IPR004358">
    <property type="entry name" value="Sig_transdc_His_kin-like_C"/>
</dbReference>
<evidence type="ECO:0000256" key="4">
    <source>
        <dbReference type="ARBA" id="ARBA00022553"/>
    </source>
</evidence>
<keyword evidence="4" id="KW-0597">Phosphoprotein</keyword>
<evidence type="ECO:0000259" key="10">
    <source>
        <dbReference type="PROSITE" id="PS50113"/>
    </source>
</evidence>
<dbReference type="Pfam" id="PF02518">
    <property type="entry name" value="HATPase_c"/>
    <property type="match status" value="1"/>
</dbReference>
<sequence length="1012" mass="109502">MSLSLRGLLIAFPIVAFIIGGMAFFTYRSTIAEFRADAASELVVSNDAVADKLGQDLSLVAQTQRKAATLMAQRLRAEETTPFGTVFTQAANGAYHSRAQLWDGTELPGSMMLRGFGGFVAPRLSSERRETVMAAFDTLKAMSSGLPSDMESLYFFSPSNDLLIYAPTREDQLGFYRQAPADFDFQDAEFSTITSPRENPEGEMRCTSLQQPIYDTTGRNWTTGCMLPFRVDGKHLGAWGISIPLGNLTQRLQAPLNGATTVIASSDGKLIHHSALAKGTVRGLAANIDLSASSDPMLRGLVPYLKRKTEQPVEYSRTLGAYVAAQRLEAPDWIVFTILPEEALGDRAWAIAQRVILVALPGALLIGLILTVVFHRTIAKRISRLAVRTNRIAEIGDPKGVESQGDEIHQLERAFDKMEDRLEQARSRESRSFDALVDAAKNYAMILFDRDGVLVRSNEGAVSLFGQGAIEHLAPEFIAAESGLHDGRRRSEMRMRERVLDDGTSAWLEETFIPLVDETGETFGAAYIAHDLTSLRNSQREAENSLLYLEMAQSSAHAGHFALDPTTMVVTISPWLRDRLGLQEATLHLSAIPALIEEECREAAMADIAQAIKRASDFSFETIAVGADGKSFPALLRGTTVFADGVDGGEPELIGYYGILQDISEQKASAQALVSAFEEAKAEARARSEILAVISHEIRTPISGILGLIDQIRRERSDAERTRALTLIEESSSVLLETLDATLNRSRNEQDRLEEEEIKFVPAALVERVAGLFRPLARRKGLSINLELGSHEAAIGKPGRIQQIMANFVSNAVKFTSAGRITLACTGPEGDGAIWTFSVTDTGGGISPERMKAIFEPFSGSAPDTLGRSSGSGLGLSITRQLATDLGGTVEAEAAAAGGTRMIFKVPLAPAAPETEREAARGTIRVDLRQASLAVRAEAIAEGCGFAIADPEEPAADVMLSDDHEALASTASALRILVSEKEPQAARKGFIRMAPDELATRLAAILGDYGDD</sequence>
<dbReference type="GO" id="GO:0009927">
    <property type="term" value="F:histidine phosphotransfer kinase activity"/>
    <property type="evidence" value="ECO:0007669"/>
    <property type="project" value="TreeGrafter"/>
</dbReference>
<feature type="domain" description="Histidine kinase" evidence="9">
    <location>
        <begin position="693"/>
        <end position="910"/>
    </location>
</feature>